<organism evidence="2">
    <name type="scientific">Bionectria ochroleuca</name>
    <name type="common">Gliocladium roseum</name>
    <dbReference type="NCBI Taxonomy" id="29856"/>
    <lineage>
        <taxon>Eukaryota</taxon>
        <taxon>Fungi</taxon>
        <taxon>Dikarya</taxon>
        <taxon>Ascomycota</taxon>
        <taxon>Pezizomycotina</taxon>
        <taxon>Sordariomycetes</taxon>
        <taxon>Hypocreomycetidae</taxon>
        <taxon>Hypocreales</taxon>
        <taxon>Bionectriaceae</taxon>
        <taxon>Clonostachys</taxon>
    </lineage>
</organism>
<accession>A0A0B7K615</accession>
<feature type="non-terminal residue" evidence="2">
    <location>
        <position position="1"/>
    </location>
</feature>
<evidence type="ECO:0000313" key="2">
    <source>
        <dbReference type="EMBL" id="CEO50106.1"/>
    </source>
</evidence>
<dbReference type="EMBL" id="CDPU01000017">
    <property type="protein sequence ID" value="CEO50106.1"/>
    <property type="molecule type" value="Genomic_DNA"/>
</dbReference>
<evidence type="ECO:0000256" key="1">
    <source>
        <dbReference type="SAM" id="MobiDB-lite"/>
    </source>
</evidence>
<name>A0A0B7K615_BIOOC</name>
<gene>
    <name evidence="2" type="ORF">BN869_000006163_1</name>
</gene>
<reference evidence="2" key="1">
    <citation type="submission" date="2015-01" db="EMBL/GenBank/DDBJ databases">
        <authorList>
            <person name="Durling Mikael"/>
        </authorList>
    </citation>
    <scope>NUCLEOTIDE SEQUENCE</scope>
</reference>
<dbReference type="AlphaFoldDB" id="A0A0B7K615"/>
<feature type="region of interest" description="Disordered" evidence="1">
    <location>
        <begin position="185"/>
        <end position="209"/>
    </location>
</feature>
<proteinExistence type="predicted"/>
<sequence length="209" mass="22567">SLSNLISPLGLLPFHYHPISALLINSLGYLSRRRFPSPSPSPSLLLSPLGLPSVCLWVCATPPLCLLSHCPLCLCNQHTISNTSPFSAPQYDKPVTHYPICPTHKSTATSPTPHLPLLSSSIFWNILLLATVFIPSRPTSTASDLSSSATQPTRLSPLLFFLGLPVLTSTSRHMLRMPIPLATRPSTRLTSDSPLSRSLPPSSTMTPSL</sequence>
<protein>
    <submittedName>
        <fullName evidence="2">Uncharacterized protein</fullName>
    </submittedName>
</protein>